<name>A0A6L7G7V5_9RHOB</name>
<feature type="transmembrane region" description="Helical" evidence="1">
    <location>
        <begin position="185"/>
        <end position="208"/>
    </location>
</feature>
<feature type="transmembrane region" description="Helical" evidence="1">
    <location>
        <begin position="12"/>
        <end position="35"/>
    </location>
</feature>
<dbReference type="EMBL" id="WUMU01000026">
    <property type="protein sequence ID" value="MXN20314.1"/>
    <property type="molecule type" value="Genomic_DNA"/>
</dbReference>
<evidence type="ECO:0000313" key="3">
    <source>
        <dbReference type="Proteomes" id="UP000477911"/>
    </source>
</evidence>
<evidence type="ECO:0000313" key="2">
    <source>
        <dbReference type="EMBL" id="MXN20314.1"/>
    </source>
</evidence>
<comment type="caution">
    <text evidence="2">The sequence shown here is derived from an EMBL/GenBank/DDBJ whole genome shotgun (WGS) entry which is preliminary data.</text>
</comment>
<keyword evidence="1" id="KW-0812">Transmembrane</keyword>
<feature type="transmembrane region" description="Helical" evidence="1">
    <location>
        <begin position="67"/>
        <end position="93"/>
    </location>
</feature>
<protein>
    <submittedName>
        <fullName evidence="2">Nitrate reductase</fullName>
    </submittedName>
</protein>
<dbReference type="SUPFAM" id="SSF103501">
    <property type="entry name" value="Respiratory nitrate reductase 1 gamma chain"/>
    <property type="match status" value="1"/>
</dbReference>
<dbReference type="InterPro" id="IPR036197">
    <property type="entry name" value="NarG-like_sf"/>
</dbReference>
<keyword evidence="1" id="KW-0472">Membrane</keyword>
<proteinExistence type="predicted"/>
<dbReference type="RefSeq" id="WP_160896439.1">
    <property type="nucleotide sequence ID" value="NZ_WUMU01000026.1"/>
</dbReference>
<feature type="transmembrane region" description="Helical" evidence="1">
    <location>
        <begin position="147"/>
        <end position="165"/>
    </location>
</feature>
<keyword evidence="1" id="KW-1133">Transmembrane helix</keyword>
<dbReference type="AlphaFoldDB" id="A0A6L7G7V5"/>
<dbReference type="Gene3D" id="1.20.950.20">
    <property type="entry name" value="Transmembrane di-heme cytochromes, Chain C"/>
    <property type="match status" value="1"/>
</dbReference>
<gene>
    <name evidence="2" type="ORF">GR170_20960</name>
</gene>
<keyword evidence="3" id="KW-1185">Reference proteome</keyword>
<evidence type="ECO:0000256" key="1">
    <source>
        <dbReference type="SAM" id="Phobius"/>
    </source>
</evidence>
<organism evidence="2 3">
    <name type="scientific">Pseudooceanicola albus</name>
    <dbReference type="NCBI Taxonomy" id="2692189"/>
    <lineage>
        <taxon>Bacteria</taxon>
        <taxon>Pseudomonadati</taxon>
        <taxon>Pseudomonadota</taxon>
        <taxon>Alphaproteobacteria</taxon>
        <taxon>Rhodobacterales</taxon>
        <taxon>Paracoccaceae</taxon>
        <taxon>Pseudooceanicola</taxon>
    </lineage>
</organism>
<sequence length="219" mass="23613">MTLLDFARGPALYAATLIMVCGLVWRLTGVALLPFRRDLAASGPNAKGRVSGALWQVVSRSFPRRSFLGRTMVTVTIGYAMHIGLAVILLGGAPHILLVTQATGLDWPALPKGIVAIASGVTLVSLLLVILRRLTHPVLRLLSNVDDYLSILLTLIPVLTGILLAEETLLPYETLLTWHILSVEALMIWLPFGKLAHVVFVFAGRAALGARQARKGALQ</sequence>
<reference evidence="2 3" key="1">
    <citation type="submission" date="2019-12" db="EMBL/GenBank/DDBJ databases">
        <authorList>
            <person name="Li M."/>
        </authorList>
    </citation>
    <scope>NUCLEOTIDE SEQUENCE [LARGE SCALE GENOMIC DNA]</scope>
    <source>
        <strain evidence="2 3">GBMRC 2024</strain>
    </source>
</reference>
<accession>A0A6L7G7V5</accession>
<feature type="transmembrane region" description="Helical" evidence="1">
    <location>
        <begin position="113"/>
        <end position="135"/>
    </location>
</feature>
<dbReference type="Proteomes" id="UP000477911">
    <property type="component" value="Unassembled WGS sequence"/>
</dbReference>